<name>A0A9P6GEG2_9PLEO</name>
<dbReference type="EMBL" id="WJXW01000008">
    <property type="protein sequence ID" value="KAF9733711.1"/>
    <property type="molecule type" value="Genomic_DNA"/>
</dbReference>
<dbReference type="OrthoDB" id="5068804at2759"/>
<gene>
    <name evidence="1" type="ORF">PMIN01_08054</name>
</gene>
<protein>
    <submittedName>
        <fullName evidence="1">Uncharacterized protein</fullName>
    </submittedName>
</protein>
<evidence type="ECO:0000313" key="1">
    <source>
        <dbReference type="EMBL" id="KAF9733711.1"/>
    </source>
</evidence>
<keyword evidence="2" id="KW-1185">Reference proteome</keyword>
<dbReference type="AlphaFoldDB" id="A0A9P6GEG2"/>
<dbReference type="Proteomes" id="UP000756921">
    <property type="component" value="Unassembled WGS sequence"/>
</dbReference>
<reference evidence="1" key="1">
    <citation type="journal article" date="2020" name="Mol. Plant Microbe Interact.">
        <title>Genome Sequence of the Biocontrol Agent Coniothyrium minitans strain Conio (IMI 134523).</title>
        <authorList>
            <person name="Patel D."/>
            <person name="Shittu T.A."/>
            <person name="Baroncelli R."/>
            <person name="Muthumeenakshi S."/>
            <person name="Osborne T.H."/>
            <person name="Janganan T.K."/>
            <person name="Sreenivasaprasad S."/>
        </authorList>
    </citation>
    <scope>NUCLEOTIDE SEQUENCE</scope>
    <source>
        <strain evidence="1">Conio</strain>
    </source>
</reference>
<comment type="caution">
    <text evidence="1">The sequence shown here is derived from an EMBL/GenBank/DDBJ whole genome shotgun (WGS) entry which is preliminary data.</text>
</comment>
<organism evidence="1 2">
    <name type="scientific">Paraphaeosphaeria minitans</name>
    <dbReference type="NCBI Taxonomy" id="565426"/>
    <lineage>
        <taxon>Eukaryota</taxon>
        <taxon>Fungi</taxon>
        <taxon>Dikarya</taxon>
        <taxon>Ascomycota</taxon>
        <taxon>Pezizomycotina</taxon>
        <taxon>Dothideomycetes</taxon>
        <taxon>Pleosporomycetidae</taxon>
        <taxon>Pleosporales</taxon>
        <taxon>Massarineae</taxon>
        <taxon>Didymosphaeriaceae</taxon>
        <taxon>Paraphaeosphaeria</taxon>
    </lineage>
</organism>
<evidence type="ECO:0000313" key="2">
    <source>
        <dbReference type="Proteomes" id="UP000756921"/>
    </source>
</evidence>
<accession>A0A9P6GEG2</accession>
<proteinExistence type="predicted"/>
<sequence>MALADQKKTLLEEGVIIFEDPDVGRRVDEFSQKKFPFQTEEGLDFCRTSTLEDKRIRDAVESLFERSSLGMFKLFGPKHDTVFSILSNESDETTDGSNKEIDKVKGLVVQLFPPGSTIVFYKRSHLHALRAQNGKIGLLQVPPERLHGKGIEPCEVTMKDGGCAIIDARLAFQIIEGNTIMVAFAVEEEVKYWRKMEYPNKAGIMKKVNEMESDKIGMNVEFVARR</sequence>